<proteinExistence type="predicted"/>
<evidence type="ECO:0000256" key="1">
    <source>
        <dbReference type="SAM" id="MobiDB-lite"/>
    </source>
</evidence>
<dbReference type="AlphaFoldDB" id="A0A8H5BZ08"/>
<keyword evidence="3" id="KW-1185">Reference proteome</keyword>
<evidence type="ECO:0000313" key="2">
    <source>
        <dbReference type="EMBL" id="KAF5332177.1"/>
    </source>
</evidence>
<dbReference type="Proteomes" id="UP000541558">
    <property type="component" value="Unassembled WGS sequence"/>
</dbReference>
<dbReference type="EMBL" id="JAACJK010000111">
    <property type="protein sequence ID" value="KAF5332177.1"/>
    <property type="molecule type" value="Genomic_DNA"/>
</dbReference>
<name>A0A8H5BZ08_9AGAR</name>
<sequence>MLRSRLRHAGRVDKVEVELSSSSSSCSMGRGSDEDLSRTTLSLPPTSIPARRTPRAGWDGPFAAVRRQILEGEGLLVGAHNAGGVEAVEVRSSSSSSFWPGVHGVVVAVVLDGTSYGCRGPEQHLERTRDWCFQDPAMFVVVRSIRQGSFCFIGTGPSRADPCMRSLTISRRTPESSKMASIANGTAKREWGRASHAFVVCELPQFVARLVDGKSAVHGHHPRSPCIPSSWGCASVLRLRAVGLVYRGESDRLGLSLGSVAVVVDALGLSKSKGPMDAVRCRRARRKIDVRD</sequence>
<protein>
    <submittedName>
        <fullName evidence="2">Uncharacterized protein</fullName>
    </submittedName>
</protein>
<reference evidence="2 3" key="1">
    <citation type="journal article" date="2020" name="ISME J.">
        <title>Uncovering the hidden diversity of litter-decomposition mechanisms in mushroom-forming fungi.</title>
        <authorList>
            <person name="Floudas D."/>
            <person name="Bentzer J."/>
            <person name="Ahren D."/>
            <person name="Johansson T."/>
            <person name="Persson P."/>
            <person name="Tunlid A."/>
        </authorList>
    </citation>
    <scope>NUCLEOTIDE SEQUENCE [LARGE SCALE GENOMIC DNA]</scope>
    <source>
        <strain evidence="2 3">CBS 175.51</strain>
    </source>
</reference>
<comment type="caution">
    <text evidence="2">The sequence shown here is derived from an EMBL/GenBank/DDBJ whole genome shotgun (WGS) entry which is preliminary data.</text>
</comment>
<gene>
    <name evidence="2" type="ORF">D9611_008056</name>
</gene>
<evidence type="ECO:0000313" key="3">
    <source>
        <dbReference type="Proteomes" id="UP000541558"/>
    </source>
</evidence>
<accession>A0A8H5BZ08</accession>
<organism evidence="2 3">
    <name type="scientific">Ephemerocybe angulata</name>
    <dbReference type="NCBI Taxonomy" id="980116"/>
    <lineage>
        <taxon>Eukaryota</taxon>
        <taxon>Fungi</taxon>
        <taxon>Dikarya</taxon>
        <taxon>Basidiomycota</taxon>
        <taxon>Agaricomycotina</taxon>
        <taxon>Agaricomycetes</taxon>
        <taxon>Agaricomycetidae</taxon>
        <taxon>Agaricales</taxon>
        <taxon>Agaricineae</taxon>
        <taxon>Psathyrellaceae</taxon>
        <taxon>Ephemerocybe</taxon>
    </lineage>
</organism>
<feature type="region of interest" description="Disordered" evidence="1">
    <location>
        <begin position="20"/>
        <end position="55"/>
    </location>
</feature>